<name>A0A2S0KEC1_9ACTN</name>
<evidence type="ECO:0000256" key="1">
    <source>
        <dbReference type="SAM" id="Phobius"/>
    </source>
</evidence>
<dbReference type="AlphaFoldDB" id="A0A2S0KEC1"/>
<keyword evidence="1" id="KW-0472">Membrane</keyword>
<keyword evidence="1" id="KW-0812">Transmembrane</keyword>
<dbReference type="Proteomes" id="UP000239814">
    <property type="component" value="Chromosome"/>
</dbReference>
<sequence length="107" mass="11780">MAAFEVETIRRARLRHRVVRQIPFLVVLGVVAVGAVFVLVDRWRRGSVIFGGAFLLGAVLRTVMKTDAVGLLQVRSKPFDIAWMTSTGLLVIWLAMSIDSLGTGDQL</sequence>
<evidence type="ECO:0000313" key="2">
    <source>
        <dbReference type="EMBL" id="AVM00030.1"/>
    </source>
</evidence>
<evidence type="ECO:0008006" key="4">
    <source>
        <dbReference type="Google" id="ProtNLM"/>
    </source>
</evidence>
<dbReference type="KEGG" id="git:C6V83_06845"/>
<keyword evidence="1" id="KW-1133">Transmembrane helix</keyword>
<keyword evidence="3" id="KW-1185">Reference proteome</keyword>
<dbReference type="EMBL" id="CP027433">
    <property type="protein sequence ID" value="AVM00030.1"/>
    <property type="molecule type" value="Genomic_DNA"/>
</dbReference>
<dbReference type="RefSeq" id="WP_105941761.1">
    <property type="nucleotide sequence ID" value="NZ_CP027433.1"/>
</dbReference>
<dbReference type="InterPro" id="IPR021385">
    <property type="entry name" value="DUF3017"/>
</dbReference>
<feature type="transmembrane region" description="Helical" evidence="1">
    <location>
        <begin position="79"/>
        <end position="98"/>
    </location>
</feature>
<accession>A0A2S0KEC1</accession>
<dbReference type="OrthoDB" id="4411540at2"/>
<dbReference type="Pfam" id="PF11222">
    <property type="entry name" value="DUF3017"/>
    <property type="match status" value="1"/>
</dbReference>
<gene>
    <name evidence="2" type="ORF">C6V83_06845</name>
</gene>
<evidence type="ECO:0000313" key="3">
    <source>
        <dbReference type="Proteomes" id="UP000239814"/>
    </source>
</evidence>
<feature type="transmembrane region" description="Helical" evidence="1">
    <location>
        <begin position="46"/>
        <end position="64"/>
    </location>
</feature>
<organism evidence="2 3">
    <name type="scientific">Gordonia iterans</name>
    <dbReference type="NCBI Taxonomy" id="1004901"/>
    <lineage>
        <taxon>Bacteria</taxon>
        <taxon>Bacillati</taxon>
        <taxon>Actinomycetota</taxon>
        <taxon>Actinomycetes</taxon>
        <taxon>Mycobacteriales</taxon>
        <taxon>Gordoniaceae</taxon>
        <taxon>Gordonia</taxon>
    </lineage>
</organism>
<reference evidence="2 3" key="1">
    <citation type="submission" date="2018-03" db="EMBL/GenBank/DDBJ databases">
        <title>Characteristics and genome of n-alkane degrading marine bacteria Gordonia iterans isolated from crude oil contaminated in Tae-an, South Korea.</title>
        <authorList>
            <person name="Lee S.-S."/>
            <person name="Kim H."/>
        </authorList>
    </citation>
    <scope>NUCLEOTIDE SEQUENCE [LARGE SCALE GENOMIC DNA]</scope>
    <source>
        <strain evidence="2 3">Co17</strain>
    </source>
</reference>
<feature type="transmembrane region" description="Helical" evidence="1">
    <location>
        <begin position="21"/>
        <end position="40"/>
    </location>
</feature>
<protein>
    <recommendedName>
        <fullName evidence="4">DUF3017 domain-containing protein</fullName>
    </recommendedName>
</protein>
<proteinExistence type="predicted"/>